<evidence type="ECO:0000313" key="3">
    <source>
        <dbReference type="EMBL" id="GAA4264369.1"/>
    </source>
</evidence>
<evidence type="ECO:0000313" key="4">
    <source>
        <dbReference type="Proteomes" id="UP001500620"/>
    </source>
</evidence>
<dbReference type="Proteomes" id="UP001500620">
    <property type="component" value="Unassembled WGS sequence"/>
</dbReference>
<dbReference type="PROSITE" id="PS50994">
    <property type="entry name" value="INTEGRASE"/>
    <property type="match status" value="1"/>
</dbReference>
<comment type="caution">
    <text evidence="3">The sequence shown here is derived from an EMBL/GenBank/DDBJ whole genome shotgun (WGS) entry which is preliminary data.</text>
</comment>
<dbReference type="EMBL" id="BAABAT010000177">
    <property type="protein sequence ID" value="GAA4264369.1"/>
    <property type="molecule type" value="Genomic_DNA"/>
</dbReference>
<dbReference type="SUPFAM" id="SSF53098">
    <property type="entry name" value="Ribonuclease H-like"/>
    <property type="match status" value="1"/>
</dbReference>
<dbReference type="PANTHER" id="PTHR46889:SF4">
    <property type="entry name" value="TRANSPOSASE INSO FOR INSERTION SEQUENCE ELEMENT IS911B-RELATED"/>
    <property type="match status" value="1"/>
</dbReference>
<keyword evidence="4" id="KW-1185">Reference proteome</keyword>
<feature type="domain" description="Integrase catalytic" evidence="2">
    <location>
        <begin position="60"/>
        <end position="222"/>
    </location>
</feature>
<gene>
    <name evidence="3" type="ORF">GCM10022255_117370</name>
</gene>
<name>A0ABP8DXE3_9ACTN</name>
<sequence>MLRHADFVDKAPAQIWATLLDEGQYLCSQSTMYRILRAHGEVRERRAQATHPAKIKPELVATAPGQVYSWDITKLQGPGRGEYYHLYVMLDIFSRYVVGWTVAAAESAELAKAFIADITTTHGAPQAIHADRGTSMTSKPVVQLLLDLGVARSHSRPRVSNDNPYSEAQFKTLKYCPAFPGRFGSLPDARTFCHTFFSHYNHIHRHKALGLHTPASVHYGTATEIRAHRAVVLNAAHTRTPNDSASHPPHRPCPPQRGSTRPHQHLRYRPRNQPVSHTP</sequence>
<dbReference type="InterPro" id="IPR036397">
    <property type="entry name" value="RNaseH_sf"/>
</dbReference>
<proteinExistence type="predicted"/>
<accession>A0ABP8DXE3</accession>
<dbReference type="PANTHER" id="PTHR46889">
    <property type="entry name" value="TRANSPOSASE INSF FOR INSERTION SEQUENCE IS3B-RELATED"/>
    <property type="match status" value="1"/>
</dbReference>
<organism evidence="3 4">
    <name type="scientific">Dactylosporangium darangshiense</name>
    <dbReference type="NCBI Taxonomy" id="579108"/>
    <lineage>
        <taxon>Bacteria</taxon>
        <taxon>Bacillati</taxon>
        <taxon>Actinomycetota</taxon>
        <taxon>Actinomycetes</taxon>
        <taxon>Micromonosporales</taxon>
        <taxon>Micromonosporaceae</taxon>
        <taxon>Dactylosporangium</taxon>
    </lineage>
</organism>
<reference evidence="4" key="1">
    <citation type="journal article" date="2019" name="Int. J. Syst. Evol. Microbiol.">
        <title>The Global Catalogue of Microorganisms (GCM) 10K type strain sequencing project: providing services to taxonomists for standard genome sequencing and annotation.</title>
        <authorList>
            <consortium name="The Broad Institute Genomics Platform"/>
            <consortium name="The Broad Institute Genome Sequencing Center for Infectious Disease"/>
            <person name="Wu L."/>
            <person name="Ma J."/>
        </authorList>
    </citation>
    <scope>NUCLEOTIDE SEQUENCE [LARGE SCALE GENOMIC DNA]</scope>
    <source>
        <strain evidence="4">JCM 17441</strain>
    </source>
</reference>
<evidence type="ECO:0000259" key="2">
    <source>
        <dbReference type="PROSITE" id="PS50994"/>
    </source>
</evidence>
<dbReference type="InterPro" id="IPR012337">
    <property type="entry name" value="RNaseH-like_sf"/>
</dbReference>
<dbReference type="Gene3D" id="3.30.420.10">
    <property type="entry name" value="Ribonuclease H-like superfamily/Ribonuclease H"/>
    <property type="match status" value="1"/>
</dbReference>
<feature type="region of interest" description="Disordered" evidence="1">
    <location>
        <begin position="239"/>
        <end position="279"/>
    </location>
</feature>
<feature type="compositionally biased region" description="Basic residues" evidence="1">
    <location>
        <begin position="260"/>
        <end position="270"/>
    </location>
</feature>
<dbReference type="Pfam" id="PF00665">
    <property type="entry name" value="rve"/>
    <property type="match status" value="1"/>
</dbReference>
<dbReference type="InterPro" id="IPR001584">
    <property type="entry name" value="Integrase_cat-core"/>
</dbReference>
<protein>
    <recommendedName>
        <fullName evidence="2">Integrase catalytic domain-containing protein</fullName>
    </recommendedName>
</protein>
<dbReference type="InterPro" id="IPR050900">
    <property type="entry name" value="Transposase_IS3/IS150/IS904"/>
</dbReference>
<evidence type="ECO:0000256" key="1">
    <source>
        <dbReference type="SAM" id="MobiDB-lite"/>
    </source>
</evidence>